<dbReference type="GO" id="GO:0008168">
    <property type="term" value="F:methyltransferase activity"/>
    <property type="evidence" value="ECO:0007669"/>
    <property type="project" value="UniProtKB-KW"/>
</dbReference>
<protein>
    <submittedName>
        <fullName evidence="2">Methyltransferase type 12</fullName>
    </submittedName>
</protein>
<dbReference type="GO" id="GO:0032259">
    <property type="term" value="P:methylation"/>
    <property type="evidence" value="ECO:0007669"/>
    <property type="project" value="UniProtKB-KW"/>
</dbReference>
<organism evidence="2 3">
    <name type="scientific">Syntrophobotulus glycolicus (strain DSM 8271 / FlGlyR)</name>
    <dbReference type="NCBI Taxonomy" id="645991"/>
    <lineage>
        <taxon>Bacteria</taxon>
        <taxon>Bacillati</taxon>
        <taxon>Bacillota</taxon>
        <taxon>Clostridia</taxon>
        <taxon>Eubacteriales</taxon>
        <taxon>Desulfitobacteriaceae</taxon>
        <taxon>Syntrophobotulus</taxon>
    </lineage>
</organism>
<dbReference type="HOGENOM" id="CLU_063459_0_0_9"/>
<evidence type="ECO:0000259" key="1">
    <source>
        <dbReference type="Pfam" id="PF13649"/>
    </source>
</evidence>
<dbReference type="AlphaFoldDB" id="F0SVX0"/>
<dbReference type="KEGG" id="sgy:Sgly_1372"/>
<dbReference type="STRING" id="645991.Sgly_1372"/>
<dbReference type="PANTHER" id="PTHR44068">
    <property type="entry name" value="ZGC:194242"/>
    <property type="match status" value="1"/>
</dbReference>
<dbReference type="eggNOG" id="COG4106">
    <property type="taxonomic scope" value="Bacteria"/>
</dbReference>
<dbReference type="InterPro" id="IPR041698">
    <property type="entry name" value="Methyltransf_25"/>
</dbReference>
<keyword evidence="3" id="KW-1185">Reference proteome</keyword>
<evidence type="ECO:0000313" key="2">
    <source>
        <dbReference type="EMBL" id="ADY55676.1"/>
    </source>
</evidence>
<dbReference type="InterPro" id="IPR029063">
    <property type="entry name" value="SAM-dependent_MTases_sf"/>
</dbReference>
<keyword evidence="2" id="KW-0489">Methyltransferase</keyword>
<dbReference type="SUPFAM" id="SSF53335">
    <property type="entry name" value="S-adenosyl-L-methionine-dependent methyltransferases"/>
    <property type="match status" value="1"/>
</dbReference>
<dbReference type="Gene3D" id="3.40.50.150">
    <property type="entry name" value="Vaccinia Virus protein VP39"/>
    <property type="match status" value="1"/>
</dbReference>
<feature type="domain" description="Methyltransferase" evidence="1">
    <location>
        <begin position="46"/>
        <end position="141"/>
    </location>
</feature>
<dbReference type="Proteomes" id="UP000007488">
    <property type="component" value="Chromosome"/>
</dbReference>
<dbReference type="CDD" id="cd02440">
    <property type="entry name" value="AdoMet_MTases"/>
    <property type="match status" value="1"/>
</dbReference>
<sequence>MYPFTNRFISNDKNAEFLKAAMMGPNAMRVAEELASHLNIKKNMRILDLGCGCGLSTLLFVKKYGVSVFAADLWISPTENYERFQSGGIDDKAVPIFLDATKELPFANGYFDLLFTVDAYHYFGDTPEMLPSLVPFVKRGGCIAVAIPGLKYEFGKNIPGEMQPFWNSEMERTLHSLDWWKDLWKRTAGIEVVDSREMACCGQAWEEWLTGYHPVVADDIKMMEAEGGKYFNLVQLIAKVI</sequence>
<dbReference type="InterPro" id="IPR050447">
    <property type="entry name" value="Erg6_SMT_methyltransf"/>
</dbReference>
<evidence type="ECO:0000313" key="3">
    <source>
        <dbReference type="Proteomes" id="UP000007488"/>
    </source>
</evidence>
<reference evidence="3" key="2">
    <citation type="submission" date="2011-02" db="EMBL/GenBank/DDBJ databases">
        <title>The complete genome of Syntrophobotulus glycolicus DSM 8271.</title>
        <authorList>
            <person name="Lucas S."/>
            <person name="Copeland A."/>
            <person name="Lapidus A."/>
            <person name="Bruce D."/>
            <person name="Goodwin L."/>
            <person name="Pitluck S."/>
            <person name="Kyrpides N."/>
            <person name="Mavromatis K."/>
            <person name="Pagani I."/>
            <person name="Ivanova N."/>
            <person name="Mikhailova N."/>
            <person name="Chertkov O."/>
            <person name="Held B."/>
            <person name="Detter J.C."/>
            <person name="Tapia R."/>
            <person name="Han C."/>
            <person name="Land M."/>
            <person name="Hauser L."/>
            <person name="Markowitz V."/>
            <person name="Cheng J.-F."/>
            <person name="Hugenholtz P."/>
            <person name="Woyke T."/>
            <person name="Wu D."/>
            <person name="Spring S."/>
            <person name="Schroeder M."/>
            <person name="Brambilla E."/>
            <person name="Klenk H.-P."/>
            <person name="Eisen J.A."/>
        </authorList>
    </citation>
    <scope>NUCLEOTIDE SEQUENCE [LARGE SCALE GENOMIC DNA]</scope>
    <source>
        <strain evidence="3">DSM 8271 / FlGlyR</strain>
    </source>
</reference>
<gene>
    <name evidence="2" type="ordered locus">Sgly_1372</name>
</gene>
<dbReference type="RefSeq" id="WP_013624546.1">
    <property type="nucleotide sequence ID" value="NC_015172.1"/>
</dbReference>
<proteinExistence type="predicted"/>
<accession>F0SVX0</accession>
<dbReference type="OrthoDB" id="9804312at2"/>
<keyword evidence="2" id="KW-0808">Transferase</keyword>
<dbReference type="EMBL" id="CP002547">
    <property type="protein sequence ID" value="ADY55676.1"/>
    <property type="molecule type" value="Genomic_DNA"/>
</dbReference>
<name>F0SVX0_SYNGF</name>
<reference evidence="2 3" key="1">
    <citation type="journal article" date="2011" name="Stand. Genomic Sci.">
        <title>Complete genome sequence of Syntrophobotulus glycolicus type strain (FlGlyR).</title>
        <authorList>
            <person name="Han C."/>
            <person name="Mwirichia R."/>
            <person name="Chertkov O."/>
            <person name="Held B."/>
            <person name="Lapidus A."/>
            <person name="Nolan M."/>
            <person name="Lucas S."/>
            <person name="Hammon N."/>
            <person name="Deshpande S."/>
            <person name="Cheng J.F."/>
            <person name="Tapia R."/>
            <person name="Goodwin L."/>
            <person name="Pitluck S."/>
            <person name="Huntemann M."/>
            <person name="Liolios K."/>
            <person name="Ivanova N."/>
            <person name="Pagani I."/>
            <person name="Mavromatis K."/>
            <person name="Ovchinikova G."/>
            <person name="Pati A."/>
            <person name="Chen A."/>
            <person name="Palaniappan K."/>
            <person name="Land M."/>
            <person name="Hauser L."/>
            <person name="Brambilla E.M."/>
            <person name="Rohde M."/>
            <person name="Spring S."/>
            <person name="Sikorski J."/>
            <person name="Goker M."/>
            <person name="Woyke T."/>
            <person name="Bristow J."/>
            <person name="Eisen J.A."/>
            <person name="Markowitz V."/>
            <person name="Hugenholtz P."/>
            <person name="Kyrpides N.C."/>
            <person name="Klenk H.P."/>
            <person name="Detter J.C."/>
        </authorList>
    </citation>
    <scope>NUCLEOTIDE SEQUENCE [LARGE SCALE GENOMIC DNA]</scope>
    <source>
        <strain evidence="3">DSM 8271 / FlGlyR</strain>
    </source>
</reference>
<dbReference type="Pfam" id="PF13649">
    <property type="entry name" value="Methyltransf_25"/>
    <property type="match status" value="1"/>
</dbReference>
<dbReference type="PANTHER" id="PTHR44068:SF11">
    <property type="entry name" value="GERANYL DIPHOSPHATE 2-C-METHYLTRANSFERASE"/>
    <property type="match status" value="1"/>
</dbReference>